<gene>
    <name evidence="1" type="ORF">PITC_018530</name>
</gene>
<proteinExistence type="predicted"/>
<dbReference type="AlphaFoldDB" id="A0A0A2KCF7"/>
<dbReference type="OrthoDB" id="4502264at2759"/>
<reference evidence="1 2" key="1">
    <citation type="journal article" date="2015" name="Mol. Plant Microbe Interact.">
        <title>Genome, transcriptome, and functional analyses of Penicillium expansum provide new insights into secondary metabolism and pathogenicity.</title>
        <authorList>
            <person name="Ballester A.R."/>
            <person name="Marcet-Houben M."/>
            <person name="Levin E."/>
            <person name="Sela N."/>
            <person name="Selma-Lazaro C."/>
            <person name="Carmona L."/>
            <person name="Wisniewski M."/>
            <person name="Droby S."/>
            <person name="Gonzalez-Candelas L."/>
            <person name="Gabaldon T."/>
        </authorList>
    </citation>
    <scope>NUCLEOTIDE SEQUENCE [LARGE SCALE GENOMIC DNA]</scope>
    <source>
        <strain evidence="1 2">PHI-1</strain>
    </source>
</reference>
<dbReference type="EMBL" id="JQGA01001494">
    <property type="protein sequence ID" value="KGO65512.1"/>
    <property type="molecule type" value="Genomic_DNA"/>
</dbReference>
<evidence type="ECO:0000313" key="2">
    <source>
        <dbReference type="Proteomes" id="UP000030104"/>
    </source>
</evidence>
<sequence>MKNRKLSRSKSKGGIDWFRYYINILLPKLLPFILECSELRPGTIV</sequence>
<comment type="caution">
    <text evidence="1">The sequence shown here is derived from an EMBL/GenBank/DDBJ whole genome shotgun (WGS) entry which is preliminary data.</text>
</comment>
<organism evidence="1 2">
    <name type="scientific">Penicillium italicum</name>
    <name type="common">Blue mold</name>
    <dbReference type="NCBI Taxonomy" id="40296"/>
    <lineage>
        <taxon>Eukaryota</taxon>
        <taxon>Fungi</taxon>
        <taxon>Dikarya</taxon>
        <taxon>Ascomycota</taxon>
        <taxon>Pezizomycotina</taxon>
        <taxon>Eurotiomycetes</taxon>
        <taxon>Eurotiomycetidae</taxon>
        <taxon>Eurotiales</taxon>
        <taxon>Aspergillaceae</taxon>
        <taxon>Penicillium</taxon>
    </lineage>
</organism>
<dbReference type="PhylomeDB" id="A0A0A2KCF7"/>
<accession>A0A0A2KCF7</accession>
<dbReference type="HOGENOM" id="CLU_3207818_0_0_1"/>
<evidence type="ECO:0000313" key="1">
    <source>
        <dbReference type="EMBL" id="KGO65512.1"/>
    </source>
</evidence>
<protein>
    <submittedName>
        <fullName evidence="1">Uncharacterized protein</fullName>
    </submittedName>
</protein>
<dbReference type="Proteomes" id="UP000030104">
    <property type="component" value="Unassembled WGS sequence"/>
</dbReference>
<name>A0A0A2KCF7_PENIT</name>
<keyword evidence="2" id="KW-1185">Reference proteome</keyword>